<name>A0A913Y8R0_EXADI</name>
<dbReference type="InterPro" id="IPR013087">
    <property type="entry name" value="Znf_C2H2_type"/>
</dbReference>
<feature type="compositionally biased region" description="Polar residues" evidence="1">
    <location>
        <begin position="232"/>
        <end position="243"/>
    </location>
</feature>
<dbReference type="GeneID" id="110253383"/>
<feature type="region of interest" description="Disordered" evidence="1">
    <location>
        <begin position="144"/>
        <end position="243"/>
    </location>
</feature>
<feature type="domain" description="C2H2-type" evidence="2">
    <location>
        <begin position="117"/>
        <end position="140"/>
    </location>
</feature>
<dbReference type="GeneID" id="110241057"/>
<dbReference type="KEGG" id="epa:110241057"/>
<dbReference type="PROSITE" id="PS00028">
    <property type="entry name" value="ZINC_FINGER_C2H2_1"/>
    <property type="match status" value="3"/>
</dbReference>
<evidence type="ECO:0000313" key="4">
    <source>
        <dbReference type="Proteomes" id="UP000887567"/>
    </source>
</evidence>
<dbReference type="EnsemblMetazoa" id="XM_021046888.2">
    <property type="protein sequence ID" value="XP_020902547.1"/>
    <property type="gene ID" value="LOC110241057"/>
</dbReference>
<dbReference type="PANTHER" id="PTHR21354">
    <property type="entry name" value="ZINC FINGER PROTEIN 511"/>
    <property type="match status" value="1"/>
</dbReference>
<reference evidence="3" key="1">
    <citation type="submission" date="2022-11" db="UniProtKB">
        <authorList>
            <consortium name="EnsemblMetazoa"/>
        </authorList>
    </citation>
    <scope>IDENTIFICATION</scope>
</reference>
<feature type="compositionally biased region" description="Basic residues" evidence="1">
    <location>
        <begin position="190"/>
        <end position="201"/>
    </location>
</feature>
<dbReference type="AlphaFoldDB" id="A0A913Y8R0"/>
<evidence type="ECO:0000313" key="3">
    <source>
        <dbReference type="EnsemblMetazoa" id="XP_020915937.1"/>
    </source>
</evidence>
<accession>A0A913Y8R0</accession>
<feature type="compositionally biased region" description="Basic residues" evidence="1">
    <location>
        <begin position="214"/>
        <end position="231"/>
    </location>
</feature>
<keyword evidence="4" id="KW-1185">Reference proteome</keyword>
<feature type="domain" description="C2H2-type" evidence="2">
    <location>
        <begin position="80"/>
        <end position="101"/>
    </location>
</feature>
<dbReference type="OrthoDB" id="18440at2759"/>
<dbReference type="RefSeq" id="XP_020902547.1">
    <property type="nucleotide sequence ID" value="XM_021046888.2"/>
</dbReference>
<evidence type="ECO:0000256" key="1">
    <source>
        <dbReference type="SAM" id="MobiDB-lite"/>
    </source>
</evidence>
<protein>
    <recommendedName>
        <fullName evidence="2">C2H2-type domain-containing protein</fullName>
    </recommendedName>
</protein>
<dbReference type="SMART" id="SM00355">
    <property type="entry name" value="ZnF_C2H2"/>
    <property type="match status" value="3"/>
</dbReference>
<dbReference type="OMA" id="LEDYQHH"/>
<dbReference type="InterPro" id="IPR039258">
    <property type="entry name" value="ZNF511"/>
</dbReference>
<dbReference type="EnsemblMetazoa" id="XM_021060278.2">
    <property type="protein sequence ID" value="XP_020915937.1"/>
    <property type="gene ID" value="LOC110253383"/>
</dbReference>
<dbReference type="PANTHER" id="PTHR21354:SF0">
    <property type="entry name" value="ZINC FINGER PROTEIN 511"/>
    <property type="match status" value="1"/>
</dbReference>
<feature type="compositionally biased region" description="Polar residues" evidence="1">
    <location>
        <begin position="170"/>
        <end position="189"/>
    </location>
</feature>
<dbReference type="KEGG" id="epa:110253383"/>
<sequence>MTLSWCYHPFKRLFCPDDAFFEEGNIQCNLQRKQINCNEIEDLDEWSSKEFKCSVAGCNQYFVNIKKYEVHYRGCHWNSCRFCRKSFQTSFLLDLHILENHDTLFQMIATKKFMYRCLVETCPDKFGGEDDRKKHLVQVHKYPSDFRFNRPSRTQRKLRRQNGENKEQSTGDSNETLMETEPYDSQSNSGHKHHSNPKPRPPRTICFGRGSSRGFHRPSRGNSRGKKRHNKSSIQEATVMNTS</sequence>
<dbReference type="RefSeq" id="XP_020915937.1">
    <property type="nucleotide sequence ID" value="XM_021060278.2"/>
</dbReference>
<dbReference type="Proteomes" id="UP000887567">
    <property type="component" value="Unplaced"/>
</dbReference>
<proteinExistence type="predicted"/>
<organism evidence="3 4">
    <name type="scientific">Exaiptasia diaphana</name>
    <name type="common">Tropical sea anemone</name>
    <name type="synonym">Aiptasia pulchella</name>
    <dbReference type="NCBI Taxonomy" id="2652724"/>
    <lineage>
        <taxon>Eukaryota</taxon>
        <taxon>Metazoa</taxon>
        <taxon>Cnidaria</taxon>
        <taxon>Anthozoa</taxon>
        <taxon>Hexacorallia</taxon>
        <taxon>Actiniaria</taxon>
        <taxon>Aiptasiidae</taxon>
        <taxon>Exaiptasia</taxon>
    </lineage>
</organism>
<evidence type="ECO:0000259" key="2">
    <source>
        <dbReference type="PROSITE" id="PS00028"/>
    </source>
</evidence>
<feature type="domain" description="C2H2-type" evidence="2">
    <location>
        <begin position="53"/>
        <end position="76"/>
    </location>
</feature>